<comment type="caution">
    <text evidence="8">The sequence shown here is derived from an EMBL/GenBank/DDBJ whole genome shotgun (WGS) entry which is preliminary data.</text>
</comment>
<comment type="similarity">
    <text evidence="1 5 6">Belongs to the bacterial ribosomal protein bS21 family.</text>
</comment>
<dbReference type="Gene3D" id="1.20.5.1150">
    <property type="entry name" value="Ribosomal protein S8"/>
    <property type="match status" value="1"/>
</dbReference>
<dbReference type="PRINTS" id="PR00976">
    <property type="entry name" value="RIBOSOMALS21"/>
</dbReference>
<dbReference type="Proteomes" id="UP000824087">
    <property type="component" value="Unassembled WGS sequence"/>
</dbReference>
<sequence length="65" mass="7712">MPTVVVKNGNVDGALRTFKQKTVKNGLLKNIRDREFYSKPGERRRKAKKEGIKNSRRRDRRERNN</sequence>
<feature type="region of interest" description="Disordered" evidence="7">
    <location>
        <begin position="34"/>
        <end position="65"/>
    </location>
</feature>
<dbReference type="InterPro" id="IPR038380">
    <property type="entry name" value="Ribosomal_bS21_sf"/>
</dbReference>
<dbReference type="HAMAP" id="MF_00358">
    <property type="entry name" value="Ribosomal_bS21"/>
    <property type="match status" value="1"/>
</dbReference>
<evidence type="ECO:0000313" key="8">
    <source>
        <dbReference type="EMBL" id="HIU22821.1"/>
    </source>
</evidence>
<dbReference type="GO" id="GO:1990904">
    <property type="term" value="C:ribonucleoprotein complex"/>
    <property type="evidence" value="ECO:0007669"/>
    <property type="project" value="UniProtKB-KW"/>
</dbReference>
<dbReference type="Pfam" id="PF01165">
    <property type="entry name" value="Ribosomal_S21"/>
    <property type="match status" value="1"/>
</dbReference>
<evidence type="ECO:0000256" key="5">
    <source>
        <dbReference type="HAMAP-Rule" id="MF_00358"/>
    </source>
</evidence>
<reference evidence="8" key="1">
    <citation type="submission" date="2020-10" db="EMBL/GenBank/DDBJ databases">
        <authorList>
            <person name="Gilroy R."/>
        </authorList>
    </citation>
    <scope>NUCLEOTIDE SEQUENCE</scope>
    <source>
        <strain evidence="8">CHK197-8231</strain>
    </source>
</reference>
<dbReference type="GO" id="GO:0006412">
    <property type="term" value="P:translation"/>
    <property type="evidence" value="ECO:0007669"/>
    <property type="project" value="UniProtKB-UniRule"/>
</dbReference>
<evidence type="ECO:0000313" key="9">
    <source>
        <dbReference type="Proteomes" id="UP000824087"/>
    </source>
</evidence>
<name>A0A9D1L3P6_9BACT</name>
<proteinExistence type="inferred from homology"/>
<keyword evidence="3 5" id="KW-0687">Ribonucleoprotein</keyword>
<evidence type="ECO:0000256" key="2">
    <source>
        <dbReference type="ARBA" id="ARBA00022980"/>
    </source>
</evidence>
<feature type="compositionally biased region" description="Basic residues" evidence="7">
    <location>
        <begin position="42"/>
        <end position="65"/>
    </location>
</feature>
<dbReference type="GO" id="GO:0003735">
    <property type="term" value="F:structural constituent of ribosome"/>
    <property type="evidence" value="ECO:0007669"/>
    <property type="project" value="InterPro"/>
</dbReference>
<reference evidence="8" key="2">
    <citation type="journal article" date="2021" name="PeerJ">
        <title>Extensive microbial diversity within the chicken gut microbiome revealed by metagenomics and culture.</title>
        <authorList>
            <person name="Gilroy R."/>
            <person name="Ravi A."/>
            <person name="Getino M."/>
            <person name="Pursley I."/>
            <person name="Horton D.L."/>
            <person name="Alikhan N.F."/>
            <person name="Baker D."/>
            <person name="Gharbi K."/>
            <person name="Hall N."/>
            <person name="Watson M."/>
            <person name="Adriaenssens E.M."/>
            <person name="Foster-Nyarko E."/>
            <person name="Jarju S."/>
            <person name="Secka A."/>
            <person name="Antonio M."/>
            <person name="Oren A."/>
            <person name="Chaudhuri R.R."/>
            <person name="La Ragione R."/>
            <person name="Hildebrand F."/>
            <person name="Pallen M.J."/>
        </authorList>
    </citation>
    <scope>NUCLEOTIDE SEQUENCE</scope>
    <source>
        <strain evidence="8">CHK197-8231</strain>
    </source>
</reference>
<protein>
    <recommendedName>
        <fullName evidence="4 5">Small ribosomal subunit protein bS21</fullName>
    </recommendedName>
</protein>
<dbReference type="EMBL" id="DVML01000025">
    <property type="protein sequence ID" value="HIU22821.1"/>
    <property type="molecule type" value="Genomic_DNA"/>
</dbReference>
<evidence type="ECO:0000256" key="3">
    <source>
        <dbReference type="ARBA" id="ARBA00023274"/>
    </source>
</evidence>
<evidence type="ECO:0000256" key="7">
    <source>
        <dbReference type="SAM" id="MobiDB-lite"/>
    </source>
</evidence>
<dbReference type="AlphaFoldDB" id="A0A9D1L3P6"/>
<dbReference type="NCBIfam" id="TIGR00030">
    <property type="entry name" value="S21p"/>
    <property type="match status" value="1"/>
</dbReference>
<dbReference type="InterPro" id="IPR001911">
    <property type="entry name" value="Ribosomal_bS21"/>
</dbReference>
<gene>
    <name evidence="5 8" type="primary">rpsU</name>
    <name evidence="8" type="ORF">IAD49_04500</name>
</gene>
<organism evidence="8 9">
    <name type="scientific">Candidatus Fimihabitans intestinipullorum</name>
    <dbReference type="NCBI Taxonomy" id="2840820"/>
    <lineage>
        <taxon>Bacteria</taxon>
        <taxon>Bacillati</taxon>
        <taxon>Mycoplasmatota</taxon>
        <taxon>Mycoplasmatota incertae sedis</taxon>
        <taxon>Candidatus Fimihabitans</taxon>
    </lineage>
</organism>
<accession>A0A9D1L3P6</accession>
<evidence type="ECO:0000256" key="6">
    <source>
        <dbReference type="RuleBase" id="RU000667"/>
    </source>
</evidence>
<evidence type="ECO:0000256" key="1">
    <source>
        <dbReference type="ARBA" id="ARBA00006640"/>
    </source>
</evidence>
<keyword evidence="2 5" id="KW-0689">Ribosomal protein</keyword>
<evidence type="ECO:0000256" key="4">
    <source>
        <dbReference type="ARBA" id="ARBA00035135"/>
    </source>
</evidence>
<dbReference type="GO" id="GO:0005840">
    <property type="term" value="C:ribosome"/>
    <property type="evidence" value="ECO:0007669"/>
    <property type="project" value="UniProtKB-KW"/>
</dbReference>